<dbReference type="Pfam" id="PF17677">
    <property type="entry name" value="Glyco_hydro38C2"/>
    <property type="match status" value="1"/>
</dbReference>
<dbReference type="Pfam" id="PF01074">
    <property type="entry name" value="Glyco_hydro_38N"/>
    <property type="match status" value="1"/>
</dbReference>
<dbReference type="Pfam" id="PF09261">
    <property type="entry name" value="Alpha-mann_mid"/>
    <property type="match status" value="1"/>
</dbReference>
<gene>
    <name evidence="6" type="ORF">J2Z79_003438</name>
</gene>
<name>A0ABS4JWW4_9FIRM</name>
<dbReference type="InterPro" id="IPR011682">
    <property type="entry name" value="Glyco_hydro_38_C"/>
</dbReference>
<dbReference type="InterPro" id="IPR037094">
    <property type="entry name" value="Glyco_hydro_38_cen_sf"/>
</dbReference>
<dbReference type="SMART" id="SM00872">
    <property type="entry name" value="Alpha-mann_mid"/>
    <property type="match status" value="1"/>
</dbReference>
<evidence type="ECO:0000313" key="7">
    <source>
        <dbReference type="Proteomes" id="UP001519289"/>
    </source>
</evidence>
<dbReference type="Gene3D" id="1.20.1270.50">
    <property type="entry name" value="Glycoside hydrolase family 38, central domain"/>
    <property type="match status" value="1"/>
</dbReference>
<dbReference type="PANTHER" id="PTHR46017">
    <property type="entry name" value="ALPHA-MANNOSIDASE 2C1"/>
    <property type="match status" value="1"/>
</dbReference>
<evidence type="ECO:0000256" key="4">
    <source>
        <dbReference type="ARBA" id="ARBA00023295"/>
    </source>
</evidence>
<keyword evidence="7" id="KW-1185">Reference proteome</keyword>
<dbReference type="Gene3D" id="3.20.110.10">
    <property type="entry name" value="Glycoside hydrolase 38, N terminal domain"/>
    <property type="match status" value="1"/>
</dbReference>
<accession>A0ABS4JWW4</accession>
<evidence type="ECO:0000256" key="3">
    <source>
        <dbReference type="ARBA" id="ARBA00022801"/>
    </source>
</evidence>
<keyword evidence="2" id="KW-0479">Metal-binding</keyword>
<comment type="similarity">
    <text evidence="1">Belongs to the glycosyl hydrolase 38 family.</text>
</comment>
<dbReference type="EMBL" id="JAGGLG010000042">
    <property type="protein sequence ID" value="MBP2019991.1"/>
    <property type="molecule type" value="Genomic_DNA"/>
</dbReference>
<dbReference type="InterPro" id="IPR015341">
    <property type="entry name" value="Glyco_hydro_38_cen"/>
</dbReference>
<protein>
    <submittedName>
        <fullName evidence="6">Alpha-mannosidase</fullName>
    </submittedName>
</protein>
<dbReference type="Gene3D" id="2.60.40.1180">
    <property type="entry name" value="Golgi alpha-mannosidase II"/>
    <property type="match status" value="1"/>
</dbReference>
<dbReference type="InterPro" id="IPR028995">
    <property type="entry name" value="Glyco_hydro_57/38_cen_sf"/>
</dbReference>
<dbReference type="InterPro" id="IPR011013">
    <property type="entry name" value="Gal_mutarotase_sf_dom"/>
</dbReference>
<dbReference type="InterPro" id="IPR027291">
    <property type="entry name" value="Glyco_hydro_38_N_sf"/>
</dbReference>
<comment type="caution">
    <text evidence="6">The sequence shown here is derived from an EMBL/GenBank/DDBJ whole genome shotgun (WGS) entry which is preliminary data.</text>
</comment>
<dbReference type="Gene3D" id="2.60.40.2220">
    <property type="match status" value="1"/>
</dbReference>
<feature type="domain" description="Glycoside hydrolase family 38 central" evidence="5">
    <location>
        <begin position="318"/>
        <end position="396"/>
    </location>
</feature>
<keyword evidence="4" id="KW-0326">Glycosidase</keyword>
<dbReference type="InterPro" id="IPR013780">
    <property type="entry name" value="Glyco_hydro_b"/>
</dbReference>
<evidence type="ECO:0000256" key="1">
    <source>
        <dbReference type="ARBA" id="ARBA00009792"/>
    </source>
</evidence>
<dbReference type="Gene3D" id="2.70.98.30">
    <property type="entry name" value="Golgi alpha-mannosidase II, domain 4"/>
    <property type="match status" value="1"/>
</dbReference>
<dbReference type="InterPro" id="IPR011330">
    <property type="entry name" value="Glyco_hydro/deAcase_b/a-brl"/>
</dbReference>
<keyword evidence="3" id="KW-0378">Hydrolase</keyword>
<evidence type="ECO:0000313" key="6">
    <source>
        <dbReference type="EMBL" id="MBP2019991.1"/>
    </source>
</evidence>
<dbReference type="SUPFAM" id="SSF88688">
    <property type="entry name" value="Families 57/38 glycoside transferase middle domain"/>
    <property type="match status" value="1"/>
</dbReference>
<dbReference type="Pfam" id="PF07748">
    <property type="entry name" value="Glyco_hydro_38C"/>
    <property type="match status" value="1"/>
</dbReference>
<dbReference type="RefSeq" id="WP_209468094.1">
    <property type="nucleotide sequence ID" value="NZ_JAGGLG010000042.1"/>
</dbReference>
<organism evidence="6 7">
    <name type="scientific">Symbiobacterium terraclitae</name>
    <dbReference type="NCBI Taxonomy" id="557451"/>
    <lineage>
        <taxon>Bacteria</taxon>
        <taxon>Bacillati</taxon>
        <taxon>Bacillota</taxon>
        <taxon>Clostridia</taxon>
        <taxon>Eubacteriales</taxon>
        <taxon>Symbiobacteriaceae</taxon>
        <taxon>Symbiobacterium</taxon>
    </lineage>
</organism>
<dbReference type="PANTHER" id="PTHR46017:SF2">
    <property type="entry name" value="MANNOSYLGLYCERATE HYDROLASE"/>
    <property type="match status" value="1"/>
</dbReference>
<dbReference type="InterPro" id="IPR000602">
    <property type="entry name" value="Glyco_hydro_38_N"/>
</dbReference>
<evidence type="ECO:0000259" key="5">
    <source>
        <dbReference type="SMART" id="SM00872"/>
    </source>
</evidence>
<evidence type="ECO:0000256" key="2">
    <source>
        <dbReference type="ARBA" id="ARBA00022723"/>
    </source>
</evidence>
<dbReference type="Proteomes" id="UP001519289">
    <property type="component" value="Unassembled WGS sequence"/>
</dbReference>
<dbReference type="SUPFAM" id="SSF74650">
    <property type="entry name" value="Galactose mutarotase-like"/>
    <property type="match status" value="1"/>
</dbReference>
<sequence length="951" mass="105314">MSEQKTQVIMYHHTHWDREWWTTYQQFRFRLVNIVDQLLDNLDRDPSFRFTLDGQTIVLKDYLAVRPENRRRLVGHIRSGRLAVGPWHILPDEFLVSPEAHIRNLWLGERTARELGVRTSRVGYLPDQFGHSAGMPAILAGFGIESAVVWRGFGAPPVGHPPGDGYPGHPDCYRFAHPYNAAQFPAAMQSEFWWEGPDGTRILGIYLPLEYYRSHYADYPDDPARTRDQTVGRARRTVAHLKAFATTRFLLEPMGGDHLPSDERLPGLLAEINRELAAEGVEYRLGSLEEYVAAVKGENPQLQVVWKGEGRAFGRKAHLLPGVLSARLYLKRQNQQCQVALERYAEPLQALAWLLGGRYEQTYLWTAWERLVENHPHDSICGCSVDQVHREMLTRFAESHQMAHLLAQSALEDIARRVDRTGVPEGAQPLLVFNPLTWSRTDVVTLPFNPALAIDPATWRLVDDAGREVPFQTRPGEAPIDKLERFDWLGAPPGPYVTGSANDCTLVTFVAEGVPGLGYRRYHLEPRKRPLPARVWRFTVTGDAAKEKGDDATTGLTIGPGLLENQFLRVTVSPADGSLTLYDKGTGLIYEGLNRFEDGGDAGDTYNYARPVGDQVLSTRGLQPRLSWVECGPARATLRITWAWSLPEGLTEDRTSRSPRYVPFVLHSDITLLPGVKRVDIRTHFENTARDHRLRACFPLGAPAAASAAESHFCVVERPTALPEGERGSAEPAVAEHPQLAFVSVSDGARGITIANRGLPEYAADPDGTVRLTLLRAVGWLSRDDIGSRVGGAGPTMRTPEAQMLGPVEAEYAIIPHAGDWDAALSCKPAHDFNAPLAAVPLVPQAAPMRAHLPAVAESLPAAGALVEVAGDLLLTACKRAEDREALVLRFVNESATARALWVRPARRPARACLVNLREEPLEGGELPVDEDGAVALEAAPWQVFTLAFEF</sequence>
<dbReference type="SUPFAM" id="SSF88713">
    <property type="entry name" value="Glycoside hydrolase/deacetylase"/>
    <property type="match status" value="1"/>
</dbReference>
<dbReference type="InterPro" id="IPR041147">
    <property type="entry name" value="GH38_C"/>
</dbReference>
<proteinExistence type="inferred from homology"/>
<reference evidence="6 7" key="1">
    <citation type="submission" date="2021-03" db="EMBL/GenBank/DDBJ databases">
        <title>Genomic Encyclopedia of Type Strains, Phase IV (KMG-IV): sequencing the most valuable type-strain genomes for metagenomic binning, comparative biology and taxonomic classification.</title>
        <authorList>
            <person name="Goeker M."/>
        </authorList>
    </citation>
    <scope>NUCLEOTIDE SEQUENCE [LARGE SCALE GENOMIC DNA]</scope>
    <source>
        <strain evidence="6 7">DSM 27138</strain>
    </source>
</reference>